<protein>
    <submittedName>
        <fullName evidence="1">Uncharacterized protein</fullName>
    </submittedName>
</protein>
<reference evidence="1" key="1">
    <citation type="submission" date="2016-07" db="EMBL/GenBank/DDBJ databases">
        <title>De novo transcriptome assembly of four accessions of the metal hyperaccumulator plant Noccaea caerulescens.</title>
        <authorList>
            <person name="Blande D."/>
            <person name="Halimaa P."/>
            <person name="Tervahauta A.I."/>
            <person name="Aarts M.G."/>
            <person name="Karenlampi S.O."/>
        </authorList>
    </citation>
    <scope>NUCLEOTIDE SEQUENCE</scope>
</reference>
<gene>
    <name evidence="1" type="ORF">GA_TR19247_c18_g1_i1_g.62052</name>
</gene>
<proteinExistence type="predicted"/>
<organism evidence="1">
    <name type="scientific">Noccaea caerulescens</name>
    <name type="common">Alpine penny-cress</name>
    <name type="synonym">Thlaspi caerulescens</name>
    <dbReference type="NCBI Taxonomy" id="107243"/>
    <lineage>
        <taxon>Eukaryota</taxon>
        <taxon>Viridiplantae</taxon>
        <taxon>Streptophyta</taxon>
        <taxon>Embryophyta</taxon>
        <taxon>Tracheophyta</taxon>
        <taxon>Spermatophyta</taxon>
        <taxon>Magnoliopsida</taxon>
        <taxon>eudicotyledons</taxon>
        <taxon>Gunneridae</taxon>
        <taxon>Pentapetalae</taxon>
        <taxon>rosids</taxon>
        <taxon>malvids</taxon>
        <taxon>Brassicales</taxon>
        <taxon>Brassicaceae</taxon>
        <taxon>Coluteocarpeae</taxon>
        <taxon>Noccaea</taxon>
    </lineage>
</organism>
<sequence length="194" mass="21889">MTPNFSHMKQRSSATLIWRSTLREQITTPTTSLLLRVTLRALEEIGVALVRVVEEVVTRLVVEVSLSIRQRLPVSENVMCVRYVEELDTQLSSVTTCLIITIKVKKRLMRSLLFKPLMLLGKNGIRIWKLLLISLPPGNNLQTSAPYDGNETIMVADGTFLPITHVGFANITSATEFGLMLIKSARLILMLRKW</sequence>
<evidence type="ECO:0000313" key="1">
    <source>
        <dbReference type="EMBL" id="JAU06294.1"/>
    </source>
</evidence>
<dbReference type="EMBL" id="GEVI01026026">
    <property type="protein sequence ID" value="JAU06294.1"/>
    <property type="molecule type" value="Transcribed_RNA"/>
</dbReference>
<accession>A0A1J3CI92</accession>
<name>A0A1J3CI92_NOCCA</name>
<dbReference type="AlphaFoldDB" id="A0A1J3CI92"/>